<dbReference type="Gene3D" id="3.40.640.10">
    <property type="entry name" value="Type I PLP-dependent aspartate aminotransferase-like (Major domain)"/>
    <property type="match status" value="1"/>
</dbReference>
<dbReference type="GO" id="GO:0000271">
    <property type="term" value="P:polysaccharide biosynthetic process"/>
    <property type="evidence" value="ECO:0007669"/>
    <property type="project" value="TreeGrafter"/>
</dbReference>
<evidence type="ECO:0000256" key="4">
    <source>
        <dbReference type="PIRSR" id="PIRSR000390-2"/>
    </source>
</evidence>
<dbReference type="CDD" id="cd00616">
    <property type="entry name" value="AHBA_syn"/>
    <property type="match status" value="1"/>
</dbReference>
<accession>A0A1M5C9S3</accession>
<keyword evidence="1 4" id="KW-0663">Pyridoxal phosphate</keyword>
<dbReference type="Gene3D" id="3.90.1150.10">
    <property type="entry name" value="Aspartate Aminotransferase, domain 1"/>
    <property type="match status" value="1"/>
</dbReference>
<evidence type="ECO:0000256" key="1">
    <source>
        <dbReference type="ARBA" id="ARBA00022898"/>
    </source>
</evidence>
<evidence type="ECO:0000256" key="5">
    <source>
        <dbReference type="RuleBase" id="RU004508"/>
    </source>
</evidence>
<evidence type="ECO:0000313" key="7">
    <source>
        <dbReference type="Proteomes" id="UP000184147"/>
    </source>
</evidence>
<feature type="active site" description="Proton acceptor" evidence="3">
    <location>
        <position position="183"/>
    </location>
</feature>
<dbReference type="GO" id="GO:0030170">
    <property type="term" value="F:pyridoxal phosphate binding"/>
    <property type="evidence" value="ECO:0007669"/>
    <property type="project" value="TreeGrafter"/>
</dbReference>
<comment type="similarity">
    <text evidence="2 5">Belongs to the DegT/DnrJ/EryC1 family.</text>
</comment>
<feature type="modified residue" description="N6-(pyridoxal phosphate)lysine" evidence="4">
    <location>
        <position position="183"/>
    </location>
</feature>
<dbReference type="GO" id="GO:0008483">
    <property type="term" value="F:transaminase activity"/>
    <property type="evidence" value="ECO:0007669"/>
    <property type="project" value="TreeGrafter"/>
</dbReference>
<dbReference type="AlphaFoldDB" id="A0A1M5C9S3"/>
<sequence>MIPFLDLQKINARYTEAYHQKLDEVLHKGWFILGDAVQQFESEFASLCGARYAIGVGNGLDAIALLLRAYIQLGRLQEGDHIIVPANTYIATILGIQQAGLVPVLVEPDPVTFTLCPLQTKRAITPKVKGIMVVHLYGQRASMEALAALAEEHQLALFEDAAQAHGISFFGSYCKTFSFYPGKNLGALGDAGAVVTDDAEVAAQVRLLRNYGSPEKYVHSLPGTNSRLDELQAAFLLVRLPHLLAENEHRRQLAARYAQGINHPQIQLPQVADPSLHAFHLYVIRTPKREALQAYLLDNGIQTMIHYPIAPHNQAALQNSATDALPVTEQLHREVLSLPISPVLTFEEQQVIIDCLNAFPG</sequence>
<dbReference type="PIRSF" id="PIRSF000390">
    <property type="entry name" value="PLP_StrS"/>
    <property type="match status" value="1"/>
</dbReference>
<proteinExistence type="inferred from homology"/>
<reference evidence="6 7" key="1">
    <citation type="submission" date="2016-11" db="EMBL/GenBank/DDBJ databases">
        <authorList>
            <person name="Jaros S."/>
            <person name="Januszkiewicz K."/>
            <person name="Wedrychowicz H."/>
        </authorList>
    </citation>
    <scope>NUCLEOTIDE SEQUENCE [LARGE SCALE GENOMIC DNA]</scope>
    <source>
        <strain evidence="6 7">DSM 25660</strain>
    </source>
</reference>
<dbReference type="InterPro" id="IPR015421">
    <property type="entry name" value="PyrdxlP-dep_Trfase_major"/>
</dbReference>
<name>A0A1M5C9S3_9FLAO</name>
<dbReference type="Pfam" id="PF01041">
    <property type="entry name" value="DegT_DnrJ_EryC1"/>
    <property type="match status" value="1"/>
</dbReference>
<gene>
    <name evidence="6" type="ORF">SAMN05444377_11125</name>
</gene>
<dbReference type="SUPFAM" id="SSF53383">
    <property type="entry name" value="PLP-dependent transferases"/>
    <property type="match status" value="1"/>
</dbReference>
<dbReference type="STRING" id="1124188.SAMN05444377_11125"/>
<evidence type="ECO:0000256" key="3">
    <source>
        <dbReference type="PIRSR" id="PIRSR000390-1"/>
    </source>
</evidence>
<evidence type="ECO:0000313" key="6">
    <source>
        <dbReference type="EMBL" id="SHF51461.1"/>
    </source>
</evidence>
<dbReference type="InterPro" id="IPR015424">
    <property type="entry name" value="PyrdxlP-dep_Trfase"/>
</dbReference>
<protein>
    <submittedName>
        <fullName evidence="6">dTDP-4-amino-4,6-dideoxygalactose transaminase</fullName>
    </submittedName>
</protein>
<dbReference type="InterPro" id="IPR015422">
    <property type="entry name" value="PyrdxlP-dep_Trfase_small"/>
</dbReference>
<dbReference type="RefSeq" id="WP_073363752.1">
    <property type="nucleotide sequence ID" value="NZ_FQVQ01000011.1"/>
</dbReference>
<keyword evidence="7" id="KW-1185">Reference proteome</keyword>
<dbReference type="EMBL" id="FQVQ01000011">
    <property type="protein sequence ID" value="SHF51461.1"/>
    <property type="molecule type" value="Genomic_DNA"/>
</dbReference>
<dbReference type="PANTHER" id="PTHR30244">
    <property type="entry name" value="TRANSAMINASE"/>
    <property type="match status" value="1"/>
</dbReference>
<dbReference type="PANTHER" id="PTHR30244:SF36">
    <property type="entry name" value="3-OXO-GLUCOSE-6-PHOSPHATE:GLUTAMATE AMINOTRANSFERASE"/>
    <property type="match status" value="1"/>
</dbReference>
<dbReference type="Proteomes" id="UP000184147">
    <property type="component" value="Unassembled WGS sequence"/>
</dbReference>
<evidence type="ECO:0000256" key="2">
    <source>
        <dbReference type="ARBA" id="ARBA00037999"/>
    </source>
</evidence>
<dbReference type="OrthoDB" id="9804264at2"/>
<organism evidence="6 7">
    <name type="scientific">Flavobacterium fontis</name>
    <dbReference type="NCBI Taxonomy" id="1124188"/>
    <lineage>
        <taxon>Bacteria</taxon>
        <taxon>Pseudomonadati</taxon>
        <taxon>Bacteroidota</taxon>
        <taxon>Flavobacteriia</taxon>
        <taxon>Flavobacteriales</taxon>
        <taxon>Flavobacteriaceae</taxon>
        <taxon>Flavobacterium</taxon>
    </lineage>
</organism>
<dbReference type="InterPro" id="IPR000653">
    <property type="entry name" value="DegT/StrS_aminotransferase"/>
</dbReference>